<feature type="transmembrane region" description="Helical" evidence="7">
    <location>
        <begin position="275"/>
        <end position="295"/>
    </location>
</feature>
<keyword evidence="10" id="KW-1185">Reference proteome</keyword>
<dbReference type="GeneID" id="93712194"/>
<evidence type="ECO:0000256" key="7">
    <source>
        <dbReference type="SAM" id="Phobius"/>
    </source>
</evidence>
<dbReference type="InterPro" id="IPR020846">
    <property type="entry name" value="MFS_dom"/>
</dbReference>
<feature type="transmembrane region" description="Helical" evidence="7">
    <location>
        <begin position="71"/>
        <end position="89"/>
    </location>
</feature>
<dbReference type="Gene3D" id="1.20.1250.20">
    <property type="entry name" value="MFS general substrate transporter like domains"/>
    <property type="match status" value="2"/>
</dbReference>
<comment type="caution">
    <text evidence="9">The sequence shown here is derived from an EMBL/GenBank/DDBJ whole genome shotgun (WGS) entry which is preliminary data.</text>
</comment>
<feature type="transmembrane region" description="Helical" evidence="7">
    <location>
        <begin position="156"/>
        <end position="178"/>
    </location>
</feature>
<dbReference type="RefSeq" id="WP_061806076.1">
    <property type="nucleotide sequence ID" value="NZ_FOXX01000010.1"/>
</dbReference>
<feature type="domain" description="Major facilitator superfamily (MFS) profile" evidence="8">
    <location>
        <begin position="5"/>
        <end position="388"/>
    </location>
</feature>
<dbReference type="Pfam" id="PF07690">
    <property type="entry name" value="MFS_1"/>
    <property type="match status" value="1"/>
</dbReference>
<evidence type="ECO:0000256" key="1">
    <source>
        <dbReference type="ARBA" id="ARBA00004651"/>
    </source>
</evidence>
<dbReference type="InterPro" id="IPR011701">
    <property type="entry name" value="MFS"/>
</dbReference>
<keyword evidence="3" id="KW-0813">Transport</keyword>
<protein>
    <submittedName>
        <fullName evidence="9">Predicted arabinose efflux permease, MFS family</fullName>
    </submittedName>
</protein>
<reference evidence="9 10" key="1">
    <citation type="submission" date="2016-10" db="EMBL/GenBank/DDBJ databases">
        <authorList>
            <person name="Varghese N."/>
            <person name="Submissions S."/>
        </authorList>
    </citation>
    <scope>NUCLEOTIDE SEQUENCE [LARGE SCALE GENOMIC DNA]</scope>
    <source>
        <strain evidence="9 10">DSM 13796</strain>
    </source>
</reference>
<feature type="transmembrane region" description="Helical" evidence="7">
    <location>
        <begin position="130"/>
        <end position="150"/>
    </location>
</feature>
<dbReference type="SUPFAM" id="SSF103473">
    <property type="entry name" value="MFS general substrate transporter"/>
    <property type="match status" value="1"/>
</dbReference>
<feature type="transmembrane region" description="Helical" evidence="7">
    <location>
        <begin position="95"/>
        <end position="118"/>
    </location>
</feature>
<dbReference type="InterPro" id="IPR005829">
    <property type="entry name" value="Sugar_transporter_CS"/>
</dbReference>
<proteinExistence type="inferred from homology"/>
<comment type="subcellular location">
    <subcellularLocation>
        <location evidence="1">Cell membrane</location>
        <topology evidence="1">Multi-pass membrane protein</topology>
    </subcellularLocation>
</comment>
<feature type="transmembrane region" description="Helical" evidence="7">
    <location>
        <begin position="210"/>
        <end position="230"/>
    </location>
</feature>
<evidence type="ECO:0000256" key="3">
    <source>
        <dbReference type="ARBA" id="ARBA00022448"/>
    </source>
</evidence>
<dbReference type="Proteomes" id="UP000182762">
    <property type="component" value="Unassembled WGS sequence"/>
</dbReference>
<evidence type="ECO:0000256" key="2">
    <source>
        <dbReference type="ARBA" id="ARBA00008335"/>
    </source>
</evidence>
<dbReference type="PANTHER" id="PTHR23514:SF3">
    <property type="entry name" value="BYPASS OF STOP CODON PROTEIN 6"/>
    <property type="match status" value="1"/>
</dbReference>
<keyword evidence="5 7" id="KW-1133">Transmembrane helix</keyword>
<evidence type="ECO:0000313" key="10">
    <source>
        <dbReference type="Proteomes" id="UP000182762"/>
    </source>
</evidence>
<dbReference type="PANTHER" id="PTHR23514">
    <property type="entry name" value="BYPASS OF STOP CODON PROTEIN 6"/>
    <property type="match status" value="1"/>
</dbReference>
<keyword evidence="4 7" id="KW-0812">Transmembrane</keyword>
<feature type="transmembrane region" description="Helical" evidence="7">
    <location>
        <begin position="364"/>
        <end position="385"/>
    </location>
</feature>
<evidence type="ECO:0000259" key="8">
    <source>
        <dbReference type="PROSITE" id="PS50850"/>
    </source>
</evidence>
<sequence>MYIKTALSMYTSYLLLGMVNIILISNMTSLTGQWSTDSAGISYIISAIGIGKLLTYALSGRLSDKFGRKPLVIFGAFGLAIFLAGIPLAPSYQIAFALALLAGCANSALDAGAYPGLVEIFPKSAGSASVMVKAFMAVGTGLLPLMISFIASKGMFYGYAFFIPAAVYFLNMLFLITVPFPNHRTVQASEMDQSNGSTKFLSEPNFKKEGLALVVIGFTSTGLFTVAQIWLPSFGQQVLGMTEVQSIKLLSYYSVGMFVSVLSLAILLKKFLRPVTVLVIYPIITFTSIVAILTIRSPEIVSVASFFVGFSTAGIFQLSIATINELFWKRKGTATGILATAGGLASVVMPLVTGFMSKSGNIKFIFIFDAFLSVIGLVCALFVFYRYRKLVEGHREIEFNKGDEKVIDKMS</sequence>
<feature type="transmembrane region" description="Helical" evidence="7">
    <location>
        <begin position="250"/>
        <end position="268"/>
    </location>
</feature>
<accession>A0A1I6BHH9</accession>
<feature type="transmembrane region" description="Helical" evidence="7">
    <location>
        <begin position="12"/>
        <end position="34"/>
    </location>
</feature>
<dbReference type="PROSITE" id="PS00216">
    <property type="entry name" value="SUGAR_TRANSPORT_1"/>
    <property type="match status" value="1"/>
</dbReference>
<dbReference type="InterPro" id="IPR036259">
    <property type="entry name" value="MFS_trans_sf"/>
</dbReference>
<feature type="transmembrane region" description="Helical" evidence="7">
    <location>
        <begin position="301"/>
        <end position="321"/>
    </location>
</feature>
<keyword evidence="6 7" id="KW-0472">Membrane</keyword>
<comment type="similarity">
    <text evidence="2">Belongs to the major facilitator superfamily.</text>
</comment>
<dbReference type="EMBL" id="FOXX01000010">
    <property type="protein sequence ID" value="SFQ80398.1"/>
    <property type="molecule type" value="Genomic_DNA"/>
</dbReference>
<feature type="transmembrane region" description="Helical" evidence="7">
    <location>
        <begin position="40"/>
        <end position="59"/>
    </location>
</feature>
<evidence type="ECO:0000313" key="9">
    <source>
        <dbReference type="EMBL" id="SFQ80398.1"/>
    </source>
</evidence>
<feature type="transmembrane region" description="Helical" evidence="7">
    <location>
        <begin position="333"/>
        <end position="352"/>
    </location>
</feature>
<organism evidence="9 10">
    <name type="scientific">Priestia endophytica DSM 13796</name>
    <dbReference type="NCBI Taxonomy" id="1121089"/>
    <lineage>
        <taxon>Bacteria</taxon>
        <taxon>Bacillati</taxon>
        <taxon>Bacillota</taxon>
        <taxon>Bacilli</taxon>
        <taxon>Bacillales</taxon>
        <taxon>Bacillaceae</taxon>
        <taxon>Priestia</taxon>
    </lineage>
</organism>
<dbReference type="InterPro" id="IPR051788">
    <property type="entry name" value="MFS_Transporter"/>
</dbReference>
<gene>
    <name evidence="9" type="ORF">SAMN02745910_03601</name>
</gene>
<evidence type="ECO:0000256" key="5">
    <source>
        <dbReference type="ARBA" id="ARBA00022989"/>
    </source>
</evidence>
<dbReference type="PROSITE" id="PS50850">
    <property type="entry name" value="MFS"/>
    <property type="match status" value="1"/>
</dbReference>
<evidence type="ECO:0000256" key="6">
    <source>
        <dbReference type="ARBA" id="ARBA00023136"/>
    </source>
</evidence>
<evidence type="ECO:0000256" key="4">
    <source>
        <dbReference type="ARBA" id="ARBA00022692"/>
    </source>
</evidence>
<name>A0A1I6BHH9_9BACI</name>